<dbReference type="Pfam" id="PF00500">
    <property type="entry name" value="Late_protein_L1"/>
    <property type="match status" value="1"/>
</dbReference>
<evidence type="ECO:0000256" key="6">
    <source>
        <dbReference type="ARBA" id="ARBA00023296"/>
    </source>
</evidence>
<keyword evidence="4 7" id="KW-0946">Virion</keyword>
<dbReference type="GO" id="GO:0005198">
    <property type="term" value="F:structural molecule activity"/>
    <property type="evidence" value="ECO:0007669"/>
    <property type="project" value="UniProtKB-UniRule"/>
</dbReference>
<feature type="disulfide bond" description="Interchain (with Cys-459)" evidence="7">
    <location>
        <position position="201"/>
    </location>
</feature>
<dbReference type="HAMAP" id="MF_04002">
    <property type="entry name" value="PPV_L1"/>
    <property type="match status" value="1"/>
</dbReference>
<evidence type="ECO:0000256" key="3">
    <source>
        <dbReference type="ARBA" id="ARBA00022804"/>
    </source>
</evidence>
<comment type="similarity">
    <text evidence="7 8">Belongs to the papillomaviridae L1 protein family.</text>
</comment>
<keyword evidence="8" id="KW-1145">T=7 icosahedral capsid protein</keyword>
<dbReference type="EMBL" id="MH777328">
    <property type="protein sequence ID" value="AYA94424.1"/>
    <property type="molecule type" value="Genomic_DNA"/>
</dbReference>
<evidence type="ECO:0000256" key="7">
    <source>
        <dbReference type="HAMAP-Rule" id="MF_04002"/>
    </source>
</evidence>
<evidence type="ECO:0000313" key="10">
    <source>
        <dbReference type="EMBL" id="AYA94424.1"/>
    </source>
</evidence>
<feature type="region of interest" description="Disordered" evidence="9">
    <location>
        <begin position="512"/>
        <end position="538"/>
    </location>
</feature>
<proteinExistence type="inferred from homology"/>
<keyword evidence="7" id="KW-1015">Disulfide bond</keyword>
<keyword evidence="6 7" id="KW-1160">Virus entry into host cell</keyword>
<dbReference type="Gene3D" id="2.60.175.20">
    <property type="entry name" value="Major capsid L1 (late) superfamily, Papillomavirus"/>
    <property type="match status" value="2"/>
</dbReference>
<dbReference type="InterPro" id="IPR036973">
    <property type="entry name" value="Capsid_L1_sf_Papillomavir"/>
</dbReference>
<accession>A0A385PKN8</accession>
<keyword evidence="7" id="KW-1048">Host nucleus</keyword>
<dbReference type="InterPro" id="IPR002210">
    <property type="entry name" value="Capsid_L1_Papillomavir"/>
</dbReference>
<comment type="subcellular location">
    <subcellularLocation>
        <location evidence="7">Virion</location>
    </subcellularLocation>
    <subcellularLocation>
        <location evidence="7">Host nucleus</location>
    </subcellularLocation>
</comment>
<evidence type="ECO:0000256" key="2">
    <source>
        <dbReference type="ARBA" id="ARBA00022581"/>
    </source>
</evidence>
<protein>
    <recommendedName>
        <fullName evidence="7 8">Major capsid protein L1</fullName>
    </recommendedName>
</protein>
<dbReference type="GO" id="GO:0075509">
    <property type="term" value="P:endocytosis involved in viral entry into host cell"/>
    <property type="evidence" value="ECO:0007669"/>
    <property type="project" value="UniProtKB-KW"/>
</dbReference>
<dbReference type="GO" id="GO:0042025">
    <property type="term" value="C:host cell nucleus"/>
    <property type="evidence" value="ECO:0007669"/>
    <property type="project" value="UniProtKB-SubCell"/>
</dbReference>
<keyword evidence="2 7" id="KW-0945">Host-virus interaction</keyword>
<evidence type="ECO:0000256" key="9">
    <source>
        <dbReference type="SAM" id="MobiDB-lite"/>
    </source>
</evidence>
<reference evidence="10" key="1">
    <citation type="journal article" date="2018" name="Nat. Med.">
        <title>Expanded skin virome in DOCK8-deficient patients.</title>
        <authorList>
            <consortium name="NISC Comparative Sequencing Program"/>
            <person name="Tirosh O."/>
            <person name="Conlan S."/>
            <person name="Deming C."/>
            <person name="Lee-Lin S.Q."/>
            <person name="Huang X."/>
            <person name="Su H.C."/>
            <person name="Freeman A.F."/>
            <person name="Segre J.A."/>
            <person name="Kong H.H."/>
        </authorList>
    </citation>
    <scope>NUCLEOTIDE SEQUENCE</scope>
    <source>
        <strain evidence="10">HPV-mSK_186</strain>
    </source>
</reference>
<evidence type="ECO:0000256" key="5">
    <source>
        <dbReference type="ARBA" id="ARBA00022921"/>
    </source>
</evidence>
<dbReference type="InterPro" id="IPR011222">
    <property type="entry name" value="dsDNA_vir_gr_I_capsid"/>
</dbReference>
<keyword evidence="5 7" id="KW-0426">Late protein</keyword>
<organism evidence="10">
    <name type="scientific">Human papillomavirus</name>
    <dbReference type="NCBI Taxonomy" id="10566"/>
    <lineage>
        <taxon>Viruses</taxon>
        <taxon>Monodnaviria</taxon>
        <taxon>Shotokuvirae</taxon>
        <taxon>Cossaviricota</taxon>
        <taxon>Papovaviricetes</taxon>
        <taxon>Zurhausenvirales</taxon>
        <taxon>Papillomaviridae</taxon>
    </lineage>
</organism>
<name>A0A385PKN8_9PAPI</name>
<keyword evidence="7" id="KW-1164">Virus endocytosis by host</keyword>
<comment type="function">
    <text evidence="7 8">Forms an icosahedral capsid with a T=7 symmetry and a 50 nm diameter. The capsid is composed of 72 pentamers linked to each other by disulfide bonds and associated with L2 proteins. Binds to heparan sulfate proteoglycans on cell surface of basal layer keratinocytes to provide initial virion attachment. This binding mediates a conformational change in the virus capsid that facilitates efficient infection. The virion enters the host cell via endocytosis. During virus trafficking, L1 protein dissociates from the viral DNA and the genomic DNA is released to the host nucleus. The virion assembly takes place within the cell nucleus. Encapsulates the genomic DNA together with protein L2.</text>
</comment>
<evidence type="ECO:0000256" key="8">
    <source>
        <dbReference type="RuleBase" id="RU361248"/>
    </source>
</evidence>
<evidence type="ECO:0000256" key="1">
    <source>
        <dbReference type="ARBA" id="ARBA00022561"/>
    </source>
</evidence>
<sequence length="538" mass="61191">MIIIYIRLIIKKNENVRFYNIFQMAVWVPSKGRLYLPPQKPVAKVLSTDDYIITTDLYFHASTDRLLTVGHPYFDIINADGETIDVPKVSGNQYRVFRLQLPNPNEFALIDKSLYNPEHERLVWRLTGIEIDRGGPLGVGSTGHPLFNKLLDTENPTVYNGLITNNKENRMNASFDPKQNQLFIVGCQPAIGQHWDKAEPCREPAQDAGACPPLKLVHSPIEDGDMSDIGLGNMNFSSLSDDKSSAPLEIINSACKWPDFAQMTKDLYGDKVFFFGRREQLYARHMWCRDGLVGDAIPDKNFYLSPSTEQPKPPQSDLGSSIYFTVPSGSLTSSESNIFGRPYWLHRAQGANNGIAWGNQLFITLLDNTRNTNFTISVKKADQETYDKNNFKQYIRHAEEVEIEIICQLCKVPLEADILAHLYAMNPSILDAWDLAFVPSPPQNLEDTYRYIRSLATMCPTEQAPKPVEDPYSKLHFWTIDLKDRFSSELDQTALGRRFLYQMGLTTGNKRLRTSYTTPPVAKKRRTVKTSRKRKSTS</sequence>
<feature type="compositionally biased region" description="Basic residues" evidence="9">
    <location>
        <begin position="522"/>
        <end position="538"/>
    </location>
</feature>
<evidence type="ECO:0000256" key="4">
    <source>
        <dbReference type="ARBA" id="ARBA00022844"/>
    </source>
</evidence>
<gene>
    <name evidence="7 8" type="primary">L1</name>
</gene>
<feature type="disulfide bond" description="Interchain (with Cys-201)" evidence="7">
    <location>
        <position position="459"/>
    </location>
</feature>
<dbReference type="GO" id="GO:0039620">
    <property type="term" value="C:T=7 icosahedral viral capsid"/>
    <property type="evidence" value="ECO:0007669"/>
    <property type="project" value="UniProtKB-UniRule"/>
</dbReference>
<dbReference type="GO" id="GO:0019062">
    <property type="term" value="P:virion attachment to host cell"/>
    <property type="evidence" value="ECO:0007669"/>
    <property type="project" value="UniProtKB-UniRule"/>
</dbReference>
<dbReference type="SUPFAM" id="SSF88648">
    <property type="entry name" value="Group I dsDNA viruses"/>
    <property type="match status" value="1"/>
</dbReference>
<comment type="subunit">
    <text evidence="7">Self-assembles into homopentamers. The capsid has an icosahedral symmetry and consists of 72 capsomers, with each capsomer being a pentamer of L1. Interacts with the minor capsid protein L2; this interaction is necessary for viral genome encapsidation. Interacts with protein E2; this interaction enhances E2-dependent replication and transcription activation.</text>
</comment>
<keyword evidence="3 7" id="KW-1161">Viral attachment to host cell</keyword>
<dbReference type="PRINTS" id="PR00865">
    <property type="entry name" value="HPVCAPSIDL1"/>
</dbReference>
<keyword evidence="1 7" id="KW-0167">Capsid protein</keyword>
<keyword evidence="7" id="KW-1162">Viral penetration into host cytoplasm</keyword>